<sequence>MELCDPKVLLIKVGFFGLFEKKNTLEIILWIDPGVLCCFHSHGLVDLKKLA</sequence>
<gene>
    <name evidence="1" type="ORF">ABIE13_003146</name>
</gene>
<accession>A0ABV2QAI6</accession>
<organism evidence="1 2">
    <name type="scientific">Ottowia thiooxydans</name>
    <dbReference type="NCBI Taxonomy" id="219182"/>
    <lineage>
        <taxon>Bacteria</taxon>
        <taxon>Pseudomonadati</taxon>
        <taxon>Pseudomonadota</taxon>
        <taxon>Betaproteobacteria</taxon>
        <taxon>Burkholderiales</taxon>
        <taxon>Comamonadaceae</taxon>
        <taxon>Ottowia</taxon>
    </lineage>
</organism>
<evidence type="ECO:0008006" key="3">
    <source>
        <dbReference type="Google" id="ProtNLM"/>
    </source>
</evidence>
<name>A0ABV2QAI6_9BURK</name>
<keyword evidence="2" id="KW-1185">Reference proteome</keyword>
<proteinExistence type="predicted"/>
<comment type="caution">
    <text evidence="1">The sequence shown here is derived from an EMBL/GenBank/DDBJ whole genome shotgun (WGS) entry which is preliminary data.</text>
</comment>
<dbReference type="EMBL" id="JBEPSH010000006">
    <property type="protein sequence ID" value="MET4578030.1"/>
    <property type="molecule type" value="Genomic_DNA"/>
</dbReference>
<dbReference type="Proteomes" id="UP001549320">
    <property type="component" value="Unassembled WGS sequence"/>
</dbReference>
<protein>
    <recommendedName>
        <fullName evidence="3">Transposase</fullName>
    </recommendedName>
</protein>
<evidence type="ECO:0000313" key="2">
    <source>
        <dbReference type="Proteomes" id="UP001549320"/>
    </source>
</evidence>
<evidence type="ECO:0000313" key="1">
    <source>
        <dbReference type="EMBL" id="MET4578030.1"/>
    </source>
</evidence>
<reference evidence="1 2" key="1">
    <citation type="submission" date="2024-06" db="EMBL/GenBank/DDBJ databases">
        <title>Sorghum-associated microbial communities from plants grown in Nebraska, USA.</title>
        <authorList>
            <person name="Schachtman D."/>
        </authorList>
    </citation>
    <scope>NUCLEOTIDE SEQUENCE [LARGE SCALE GENOMIC DNA]</scope>
    <source>
        <strain evidence="1 2">2709</strain>
    </source>
</reference>